<dbReference type="Pfam" id="PF01636">
    <property type="entry name" value="APH"/>
    <property type="match status" value="1"/>
</dbReference>
<proteinExistence type="predicted"/>
<dbReference type="SUPFAM" id="SSF56112">
    <property type="entry name" value="Protein kinase-like (PK-like)"/>
    <property type="match status" value="1"/>
</dbReference>
<dbReference type="InterPro" id="IPR002575">
    <property type="entry name" value="Aminoglycoside_PTrfase"/>
</dbReference>
<dbReference type="RefSeq" id="WP_376918478.1">
    <property type="nucleotide sequence ID" value="NZ_JBHRSW010000004.1"/>
</dbReference>
<evidence type="ECO:0000313" key="2">
    <source>
        <dbReference type="EMBL" id="MFC3120341.1"/>
    </source>
</evidence>
<keyword evidence="3" id="KW-1185">Reference proteome</keyword>
<feature type="domain" description="Aminoglycoside phosphotransferase" evidence="1">
    <location>
        <begin position="132"/>
        <end position="266"/>
    </location>
</feature>
<accession>A0ABV7FPF6</accession>
<sequence length="295" mass="33583">MSLLSMHLRSPEFIHILNTVIETQSSVDVALQSIDYIPVNAGAINNNVHVVAHCQASNKLAGEKGRWTFHFLAKRFVKNAQLPLDRLEVFHLQKRLASKQLAPMPLFLSDDHTLYIEEWVDIPADTPSISPEKLADTLWRIHSTKVKANPLNLVQAWQQYLRYLCDDNTTDLSESEKLSLQAEYGAILPQYNSFQLTHGNDSVLCHHDLHRAHVSGVGSICFDWEYAAVSTIYFDLACTIKTNEYSENDAMRLLQQYAETSGRAFDVLKKCTFEAMFFVNFTNKLWCLLTKDTNG</sequence>
<dbReference type="Gene3D" id="3.90.1200.10">
    <property type="match status" value="1"/>
</dbReference>
<evidence type="ECO:0000313" key="3">
    <source>
        <dbReference type="Proteomes" id="UP001595478"/>
    </source>
</evidence>
<name>A0ABV7FPF6_9ALTE</name>
<protein>
    <submittedName>
        <fullName evidence="2">Phosphotransferase</fullName>
    </submittedName>
</protein>
<gene>
    <name evidence="2" type="ORF">ACFOHL_01775</name>
</gene>
<reference evidence="3" key="1">
    <citation type="journal article" date="2019" name="Int. J. Syst. Evol. Microbiol.">
        <title>The Global Catalogue of Microorganisms (GCM) 10K type strain sequencing project: providing services to taxonomists for standard genome sequencing and annotation.</title>
        <authorList>
            <consortium name="The Broad Institute Genomics Platform"/>
            <consortium name="The Broad Institute Genome Sequencing Center for Infectious Disease"/>
            <person name="Wu L."/>
            <person name="Ma J."/>
        </authorList>
    </citation>
    <scope>NUCLEOTIDE SEQUENCE [LARGE SCALE GENOMIC DNA]</scope>
    <source>
        <strain evidence="3">KCTC 52473</strain>
    </source>
</reference>
<dbReference type="InterPro" id="IPR011009">
    <property type="entry name" value="Kinase-like_dom_sf"/>
</dbReference>
<evidence type="ECO:0000259" key="1">
    <source>
        <dbReference type="Pfam" id="PF01636"/>
    </source>
</evidence>
<comment type="caution">
    <text evidence="2">The sequence shown here is derived from an EMBL/GenBank/DDBJ whole genome shotgun (WGS) entry which is preliminary data.</text>
</comment>
<dbReference type="EMBL" id="JBHRSW010000004">
    <property type="protein sequence ID" value="MFC3120341.1"/>
    <property type="molecule type" value="Genomic_DNA"/>
</dbReference>
<dbReference type="Proteomes" id="UP001595478">
    <property type="component" value="Unassembled WGS sequence"/>
</dbReference>
<organism evidence="2 3">
    <name type="scientific">Agaribacter flavus</name>
    <dbReference type="NCBI Taxonomy" id="1902781"/>
    <lineage>
        <taxon>Bacteria</taxon>
        <taxon>Pseudomonadati</taxon>
        <taxon>Pseudomonadota</taxon>
        <taxon>Gammaproteobacteria</taxon>
        <taxon>Alteromonadales</taxon>
        <taxon>Alteromonadaceae</taxon>
        <taxon>Agaribacter</taxon>
    </lineage>
</organism>